<protein>
    <submittedName>
        <fullName evidence="2">Uncharacterized protein</fullName>
    </submittedName>
</protein>
<comment type="caution">
    <text evidence="2">The sequence shown here is derived from an EMBL/GenBank/DDBJ whole genome shotgun (WGS) entry which is preliminary data.</text>
</comment>
<dbReference type="HOGENOM" id="CLU_642765_0_0_1"/>
<accession>G4THN9</accession>
<dbReference type="Proteomes" id="UP000007148">
    <property type="component" value="Unassembled WGS sequence"/>
</dbReference>
<feature type="compositionally biased region" description="Low complexity" evidence="1">
    <location>
        <begin position="74"/>
        <end position="89"/>
    </location>
</feature>
<name>G4THN9_SERID</name>
<feature type="region of interest" description="Disordered" evidence="1">
    <location>
        <begin position="62"/>
        <end position="89"/>
    </location>
</feature>
<evidence type="ECO:0000256" key="1">
    <source>
        <dbReference type="SAM" id="MobiDB-lite"/>
    </source>
</evidence>
<evidence type="ECO:0000313" key="2">
    <source>
        <dbReference type="EMBL" id="CCA70834.1"/>
    </source>
</evidence>
<reference evidence="2 3" key="1">
    <citation type="journal article" date="2011" name="PLoS Pathog.">
        <title>Endophytic Life Strategies Decoded by Genome and Transcriptome Analyses of the Mutualistic Root Symbiont Piriformospora indica.</title>
        <authorList>
            <person name="Zuccaro A."/>
            <person name="Lahrmann U."/>
            <person name="Guldener U."/>
            <person name="Langen G."/>
            <person name="Pfiffi S."/>
            <person name="Biedenkopf D."/>
            <person name="Wong P."/>
            <person name="Samans B."/>
            <person name="Grimm C."/>
            <person name="Basiewicz M."/>
            <person name="Murat C."/>
            <person name="Martin F."/>
            <person name="Kogel K.H."/>
        </authorList>
    </citation>
    <scope>NUCLEOTIDE SEQUENCE [LARGE SCALE GENOMIC DNA]</scope>
    <source>
        <strain evidence="2 3">DSM 11827</strain>
    </source>
</reference>
<dbReference type="InParanoid" id="G4THN9"/>
<dbReference type="AlphaFoldDB" id="G4THN9"/>
<proteinExistence type="predicted"/>
<organism evidence="2 3">
    <name type="scientific">Serendipita indica (strain DSM 11827)</name>
    <name type="common">Root endophyte fungus</name>
    <name type="synonym">Piriformospora indica</name>
    <dbReference type="NCBI Taxonomy" id="1109443"/>
    <lineage>
        <taxon>Eukaryota</taxon>
        <taxon>Fungi</taxon>
        <taxon>Dikarya</taxon>
        <taxon>Basidiomycota</taxon>
        <taxon>Agaricomycotina</taxon>
        <taxon>Agaricomycetes</taxon>
        <taxon>Sebacinales</taxon>
        <taxon>Serendipitaceae</taxon>
        <taxon>Serendipita</taxon>
    </lineage>
</organism>
<dbReference type="OrthoDB" id="3170072at2759"/>
<dbReference type="EMBL" id="CAFZ01000096">
    <property type="protein sequence ID" value="CCA70834.1"/>
    <property type="molecule type" value="Genomic_DNA"/>
</dbReference>
<feature type="region of interest" description="Disordered" evidence="1">
    <location>
        <begin position="1"/>
        <end position="41"/>
    </location>
</feature>
<feature type="compositionally biased region" description="Basic and acidic residues" evidence="1">
    <location>
        <begin position="18"/>
        <end position="29"/>
    </location>
</feature>
<keyword evidence="3" id="KW-1185">Reference proteome</keyword>
<sequence>MTTYFPVFRSRQRPQQPELRDETPTEVRSRAPSGQPPGVASATGAYEVMEQMESQSMFIFPAPSSAPQTPLHVSIPQSPASGSLSSLSLPTSISVESGSLSLSGTSTPSYVRRLRLRAPRGEEAAAGGAIQESIGPNGHEGVRIYTQGGLGLAHLDVGLESASEPSESGLDVEVEVWEWSSVNVSSRGSQVDPNLPNINSLLSDPHHSQPQWLPAHLRTRTISQFTNASNMSALSYFSHSTTPLPNLVPELPIHFPLLAWIRRLFKIDDDTLLLLGVNGCSSADSTLFASTPFDLATSSPTPASSSIIVEGEKKQNQVIALLISDETHAVHHLRAGMQFAASERENPVPCLDPFQLSLRKVIMSPITLVSSAATGAVRLTSDAVSLSSSALGSVGGKWLRQSPV</sequence>
<evidence type="ECO:0000313" key="3">
    <source>
        <dbReference type="Proteomes" id="UP000007148"/>
    </source>
</evidence>
<gene>
    <name evidence="2" type="ORF">PIIN_04769</name>
</gene>